<dbReference type="Gene3D" id="3.90.930.12">
    <property type="entry name" value="Ribosomal protein L6, alpha-beta domain"/>
    <property type="match status" value="2"/>
</dbReference>
<feature type="domain" description="Large ribosomal subunit protein uL6 alpha-beta" evidence="7">
    <location>
        <begin position="32"/>
        <end position="97"/>
    </location>
</feature>
<keyword evidence="2 5" id="KW-0687">Ribonucleoprotein</keyword>
<sequence length="200" mass="22360">MENYYLVFGNPLGGINFMSKIGEKPVVLSSTVNLTIDNNKVNIKGPQGEMFFDVPKKLTLIKEGNNLIIKRNNNDKKVKSLHGLYRQLLGNAISGVEKPWEKKLEVVGTGYTVKLQGENLVFKIGYSHLVTFKKQPGIKYKVEGNNKVTVEGYDKQMVGQVAYQIKMIRKPDVYKGKGIRYLGEKLRIKPGKKAKAAGTA</sequence>
<evidence type="ECO:0000256" key="4">
    <source>
        <dbReference type="NCBIfam" id="TIGR03654"/>
    </source>
</evidence>
<gene>
    <name evidence="8" type="ORF">CO165_03220</name>
</gene>
<evidence type="ECO:0000256" key="1">
    <source>
        <dbReference type="ARBA" id="ARBA00022980"/>
    </source>
</evidence>
<evidence type="ECO:0000256" key="6">
    <source>
        <dbReference type="RuleBase" id="RU003870"/>
    </source>
</evidence>
<dbReference type="PANTHER" id="PTHR11655">
    <property type="entry name" value="60S/50S RIBOSOMAL PROTEIN L6/L9"/>
    <property type="match status" value="1"/>
</dbReference>
<dbReference type="NCBIfam" id="TIGR03654">
    <property type="entry name" value="L6_bact"/>
    <property type="match status" value="1"/>
</dbReference>
<dbReference type="InterPro" id="IPR002358">
    <property type="entry name" value="Ribosomal_uL6_CS"/>
</dbReference>
<feature type="non-terminal residue" evidence="8">
    <location>
        <position position="200"/>
    </location>
</feature>
<dbReference type="InterPro" id="IPR036789">
    <property type="entry name" value="Ribosomal_uL6-like_a/b-dom_sf"/>
</dbReference>
<dbReference type="EMBL" id="PFWL01000137">
    <property type="protein sequence ID" value="PJA55516.1"/>
    <property type="molecule type" value="Genomic_DNA"/>
</dbReference>
<proteinExistence type="inferred from homology"/>
<protein>
    <recommendedName>
        <fullName evidence="3 4">50S ribosomal protein L6</fullName>
    </recommendedName>
</protein>
<dbReference type="GO" id="GO:0002181">
    <property type="term" value="P:cytoplasmic translation"/>
    <property type="evidence" value="ECO:0007669"/>
    <property type="project" value="TreeGrafter"/>
</dbReference>
<keyword evidence="6" id="KW-0699">rRNA-binding</keyword>
<dbReference type="InterPro" id="IPR000702">
    <property type="entry name" value="Ribosomal_uL6-like"/>
</dbReference>
<evidence type="ECO:0000256" key="2">
    <source>
        <dbReference type="ARBA" id="ARBA00023274"/>
    </source>
</evidence>
<evidence type="ECO:0000256" key="5">
    <source>
        <dbReference type="RuleBase" id="RU003869"/>
    </source>
</evidence>
<dbReference type="SUPFAM" id="SSF56053">
    <property type="entry name" value="Ribosomal protein L6"/>
    <property type="match status" value="2"/>
</dbReference>
<dbReference type="InterPro" id="IPR020040">
    <property type="entry name" value="Ribosomal_uL6_a/b-dom"/>
</dbReference>
<evidence type="ECO:0000313" key="8">
    <source>
        <dbReference type="EMBL" id="PJA55516.1"/>
    </source>
</evidence>
<dbReference type="Pfam" id="PF00347">
    <property type="entry name" value="Ribosomal_L6"/>
    <property type="match status" value="2"/>
</dbReference>
<evidence type="ECO:0000313" key="9">
    <source>
        <dbReference type="Proteomes" id="UP000229647"/>
    </source>
</evidence>
<dbReference type="PANTHER" id="PTHR11655:SF14">
    <property type="entry name" value="LARGE RIBOSOMAL SUBUNIT PROTEIN UL6M"/>
    <property type="match status" value="1"/>
</dbReference>
<reference evidence="9" key="1">
    <citation type="submission" date="2017-09" db="EMBL/GenBank/DDBJ databases">
        <title>Depth-based differentiation of microbial function through sediment-hosted aquifers and enrichment of novel symbionts in the deep terrestrial subsurface.</title>
        <authorList>
            <person name="Probst A.J."/>
            <person name="Ladd B."/>
            <person name="Jarett J.K."/>
            <person name="Geller-Mcgrath D.E."/>
            <person name="Sieber C.M.K."/>
            <person name="Emerson J.B."/>
            <person name="Anantharaman K."/>
            <person name="Thomas B.C."/>
            <person name="Malmstrom R."/>
            <person name="Stieglmeier M."/>
            <person name="Klingl A."/>
            <person name="Woyke T."/>
            <person name="Ryan C.M."/>
            <person name="Banfield J.F."/>
        </authorList>
    </citation>
    <scope>NUCLEOTIDE SEQUENCE [LARGE SCALE GENOMIC DNA]</scope>
</reference>
<dbReference type="GO" id="GO:0003735">
    <property type="term" value="F:structural constituent of ribosome"/>
    <property type="evidence" value="ECO:0007669"/>
    <property type="project" value="UniProtKB-UniRule"/>
</dbReference>
<dbReference type="PIRSF" id="PIRSF002162">
    <property type="entry name" value="Ribosomal_L6"/>
    <property type="match status" value="1"/>
</dbReference>
<dbReference type="InterPro" id="IPR019906">
    <property type="entry name" value="Ribosomal_uL6_bac-type"/>
</dbReference>
<evidence type="ECO:0000259" key="7">
    <source>
        <dbReference type="Pfam" id="PF00347"/>
    </source>
</evidence>
<dbReference type="AlphaFoldDB" id="A0A2M7XXR2"/>
<dbReference type="Proteomes" id="UP000229647">
    <property type="component" value="Unassembled WGS sequence"/>
</dbReference>
<evidence type="ECO:0000256" key="3">
    <source>
        <dbReference type="ARBA" id="ARBA00035454"/>
    </source>
</evidence>
<dbReference type="GO" id="GO:0019843">
    <property type="term" value="F:rRNA binding"/>
    <property type="evidence" value="ECO:0007669"/>
    <property type="project" value="UniProtKB-UniRule"/>
</dbReference>
<comment type="caution">
    <text evidence="8">The sequence shown here is derived from an EMBL/GenBank/DDBJ whole genome shotgun (WGS) entry which is preliminary data.</text>
</comment>
<keyword evidence="6" id="KW-0694">RNA-binding</keyword>
<keyword evidence="1 5" id="KW-0689">Ribosomal protein</keyword>
<name>A0A2M7XXR2_9BACT</name>
<dbReference type="PROSITE" id="PS00525">
    <property type="entry name" value="RIBOSOMAL_L6_1"/>
    <property type="match status" value="1"/>
</dbReference>
<organism evidence="8 9">
    <name type="scientific">Candidatus Roizmanbacteria bacterium CG_4_9_14_3_um_filter_33_18</name>
    <dbReference type="NCBI Taxonomy" id="1974841"/>
    <lineage>
        <taxon>Bacteria</taxon>
        <taxon>Candidatus Roizmaniibacteriota</taxon>
    </lineage>
</organism>
<dbReference type="PRINTS" id="PR00059">
    <property type="entry name" value="RIBOSOMALL6"/>
</dbReference>
<comment type="similarity">
    <text evidence="5">Belongs to the universal ribosomal protein uL6 family.</text>
</comment>
<accession>A0A2M7XXR2</accession>
<feature type="domain" description="Large ribosomal subunit protein uL6 alpha-beta" evidence="7">
    <location>
        <begin position="107"/>
        <end position="181"/>
    </location>
</feature>
<dbReference type="GO" id="GO:0022625">
    <property type="term" value="C:cytosolic large ribosomal subunit"/>
    <property type="evidence" value="ECO:0007669"/>
    <property type="project" value="UniProtKB-UniRule"/>
</dbReference>
<comment type="function">
    <text evidence="6">This protein binds to the 23S rRNA, and is important in its secondary structure. It is located near the subunit interface in the base of the L7/L12 stalk, and near the tRNA binding site of the peptidyltransferase center.</text>
</comment>